<dbReference type="SMART" id="SM00160">
    <property type="entry name" value="RanBD"/>
    <property type="match status" value="1"/>
</dbReference>
<protein>
    <recommendedName>
        <fullName evidence="4">RanBD1 domain-containing protein</fullName>
    </recommendedName>
</protein>
<keyword evidence="2" id="KW-0813">Transport</keyword>
<dbReference type="PANTHER" id="PTHR38697:SF1">
    <property type="entry name" value="NUCLEAR PORE COMPLEX PROTEIN SIMILAR TO S. CEREVISIAE NUP2 (EUROFUNG)"/>
    <property type="match status" value="1"/>
</dbReference>
<feature type="compositionally biased region" description="Low complexity" evidence="3">
    <location>
        <begin position="922"/>
        <end position="942"/>
    </location>
</feature>
<feature type="compositionally biased region" description="Low complexity" evidence="3">
    <location>
        <begin position="407"/>
        <end position="418"/>
    </location>
</feature>
<feature type="region of interest" description="Disordered" evidence="3">
    <location>
        <begin position="277"/>
        <end position="954"/>
    </location>
</feature>
<feature type="compositionally biased region" description="Polar residues" evidence="3">
    <location>
        <begin position="105"/>
        <end position="114"/>
    </location>
</feature>
<evidence type="ECO:0000313" key="5">
    <source>
        <dbReference type="EMBL" id="KAL1867704.1"/>
    </source>
</evidence>
<feature type="compositionally biased region" description="Acidic residues" evidence="3">
    <location>
        <begin position="279"/>
        <end position="289"/>
    </location>
</feature>
<feature type="compositionally biased region" description="Polar residues" evidence="3">
    <location>
        <begin position="911"/>
        <end position="921"/>
    </location>
</feature>
<reference evidence="5 6" key="1">
    <citation type="journal article" date="2024" name="IMA Fungus">
        <title>IMA Genome - F19 : A genome assembly and annotation guide to empower mycologists, including annotated draft genome sequences of Ceratocystis pirilliformis, Diaporthe australafricana, Fusarium ophioides, Paecilomyces lecythidis, and Sporothrix stenoceras.</title>
        <authorList>
            <person name="Aylward J."/>
            <person name="Wilson A.M."/>
            <person name="Visagie C.M."/>
            <person name="Spraker J."/>
            <person name="Barnes I."/>
            <person name="Buitendag C."/>
            <person name="Ceriani C."/>
            <person name="Del Mar Angel L."/>
            <person name="du Plessis D."/>
            <person name="Fuchs T."/>
            <person name="Gasser K."/>
            <person name="Kramer D."/>
            <person name="Li W."/>
            <person name="Munsamy K."/>
            <person name="Piso A."/>
            <person name="Price J.L."/>
            <person name="Sonnekus B."/>
            <person name="Thomas C."/>
            <person name="van der Nest A."/>
            <person name="van Dijk A."/>
            <person name="van Heerden A."/>
            <person name="van Vuuren N."/>
            <person name="Yilmaz N."/>
            <person name="Duong T.A."/>
            <person name="van der Merwe N.A."/>
            <person name="Wingfield M.J."/>
            <person name="Wingfield B.D."/>
        </authorList>
    </citation>
    <scope>NUCLEOTIDE SEQUENCE [LARGE SCALE GENOMIC DNA]</scope>
    <source>
        <strain evidence="5 6">CMW 18300</strain>
    </source>
</reference>
<dbReference type="PROSITE" id="PS50196">
    <property type="entry name" value="RANBD1"/>
    <property type="match status" value="1"/>
</dbReference>
<dbReference type="InterPro" id="IPR053074">
    <property type="entry name" value="NPC_Nucleoporin"/>
</dbReference>
<evidence type="ECO:0000256" key="3">
    <source>
        <dbReference type="SAM" id="MobiDB-lite"/>
    </source>
</evidence>
<feature type="compositionally biased region" description="Basic and acidic residues" evidence="3">
    <location>
        <begin position="29"/>
        <end position="39"/>
    </location>
</feature>
<dbReference type="Gene3D" id="2.30.29.30">
    <property type="entry name" value="Pleckstrin-homology domain (PH domain)/Phosphotyrosine-binding domain (PTB)"/>
    <property type="match status" value="1"/>
</dbReference>
<comment type="caution">
    <text evidence="5">The sequence shown here is derived from an EMBL/GenBank/DDBJ whole genome shotgun (WGS) entry which is preliminary data.</text>
</comment>
<feature type="compositionally biased region" description="Polar residues" evidence="3">
    <location>
        <begin position="1032"/>
        <end position="1043"/>
    </location>
</feature>
<feature type="compositionally biased region" description="Basic and acidic residues" evidence="3">
    <location>
        <begin position="308"/>
        <end position="317"/>
    </location>
</feature>
<comment type="subcellular location">
    <subcellularLocation>
        <location evidence="1">Nucleus</location>
        <location evidence="1">Nuclear pore complex</location>
    </subcellularLocation>
</comment>
<evidence type="ECO:0000256" key="1">
    <source>
        <dbReference type="ARBA" id="ARBA00004567"/>
    </source>
</evidence>
<feature type="compositionally biased region" description="Polar residues" evidence="3">
    <location>
        <begin position="690"/>
        <end position="702"/>
    </location>
</feature>
<accession>A0ABR3WW51</accession>
<dbReference type="CDD" id="cd13170">
    <property type="entry name" value="RanBD_NUP50"/>
    <property type="match status" value="1"/>
</dbReference>
<evidence type="ECO:0000313" key="6">
    <source>
        <dbReference type="Proteomes" id="UP001583177"/>
    </source>
</evidence>
<name>A0ABR3WW51_9PEZI</name>
<keyword evidence="2" id="KW-0906">Nuclear pore complex</keyword>
<dbReference type="PANTHER" id="PTHR38697">
    <property type="entry name" value="NUCLEAR PORE COMPLEX PROTEIN SIMILAR TO S. CEREVISIAE NUP2 (EUROFUNG)"/>
    <property type="match status" value="1"/>
</dbReference>
<feature type="region of interest" description="Disordered" evidence="3">
    <location>
        <begin position="977"/>
        <end position="1189"/>
    </location>
</feature>
<keyword evidence="2" id="KW-0811">Translocation</keyword>
<feature type="domain" description="RanBD1" evidence="4">
    <location>
        <begin position="1131"/>
        <end position="1276"/>
    </location>
</feature>
<dbReference type="InterPro" id="IPR011993">
    <property type="entry name" value="PH-like_dom_sf"/>
</dbReference>
<feature type="compositionally biased region" description="Low complexity" evidence="3">
    <location>
        <begin position="703"/>
        <end position="714"/>
    </location>
</feature>
<feature type="compositionally biased region" description="Low complexity" evidence="3">
    <location>
        <begin position="842"/>
        <end position="857"/>
    </location>
</feature>
<feature type="compositionally biased region" description="Polar residues" evidence="3">
    <location>
        <begin position="1004"/>
        <end position="1016"/>
    </location>
</feature>
<feature type="compositionally biased region" description="Polar residues" evidence="3">
    <location>
        <begin position="829"/>
        <end position="840"/>
    </location>
</feature>
<keyword evidence="2" id="KW-0653">Protein transport</keyword>
<evidence type="ECO:0000259" key="4">
    <source>
        <dbReference type="PROSITE" id="PS50196"/>
    </source>
</evidence>
<feature type="compositionally biased region" description="Low complexity" evidence="3">
    <location>
        <begin position="1050"/>
        <end position="1061"/>
    </location>
</feature>
<dbReference type="SUPFAM" id="SSF50729">
    <property type="entry name" value="PH domain-like"/>
    <property type="match status" value="1"/>
</dbReference>
<feature type="compositionally biased region" description="Basic and acidic residues" evidence="3">
    <location>
        <begin position="761"/>
        <end position="770"/>
    </location>
</feature>
<dbReference type="InterPro" id="IPR000156">
    <property type="entry name" value="Ran_bind_dom"/>
</dbReference>
<keyword evidence="2" id="KW-0509">mRNA transport</keyword>
<feature type="compositionally biased region" description="Polar residues" evidence="3">
    <location>
        <begin position="1"/>
        <end position="21"/>
    </location>
</feature>
<dbReference type="Pfam" id="PF13634">
    <property type="entry name" value="Nucleoporin_FG"/>
    <property type="match status" value="4"/>
</dbReference>
<feature type="compositionally biased region" description="Acidic residues" evidence="3">
    <location>
        <begin position="443"/>
        <end position="464"/>
    </location>
</feature>
<dbReference type="Pfam" id="PF00638">
    <property type="entry name" value="Ran_BP1"/>
    <property type="match status" value="1"/>
</dbReference>
<dbReference type="EMBL" id="JAWRVE010000049">
    <property type="protein sequence ID" value="KAL1867704.1"/>
    <property type="molecule type" value="Genomic_DNA"/>
</dbReference>
<feature type="compositionally biased region" description="Polar residues" evidence="3">
    <location>
        <begin position="122"/>
        <end position="131"/>
    </location>
</feature>
<keyword evidence="2" id="KW-0539">Nucleus</keyword>
<feature type="compositionally biased region" description="Low complexity" evidence="3">
    <location>
        <begin position="888"/>
        <end position="903"/>
    </location>
</feature>
<evidence type="ECO:0000256" key="2">
    <source>
        <dbReference type="ARBA" id="ARBA00023132"/>
    </source>
</evidence>
<gene>
    <name evidence="5" type="ORF">Daus18300_006260</name>
</gene>
<sequence>MDTSTRQRGPQYGSRPSQPASFSGFPSKLRHEVNEEVRGRHSPRPLGSWRTTGPASGTLPAASSIIAGRRIFDRNQNQPRVGASTARHASNSPANTPGKIFNRSGLANGSTPKFTFSPRLPPNTTRESFSAVTPGRSFRGSTADLNGRAMSKTSSTNFFPMRIASPPPELDGEELAKQVPDSPDRVGSVYADEYLSHLVPAELDDLQRRQFLCVLDLRRLKYAASEIFAKKDWRVNIMNFAKEYEKSRSLIMLRYGLYEFKTVPASRELLKKWKQENNVPEEDEEMEEAEAPKSNGTSNTFRSSVKRRAGDDLDRDTASTVAAPGPNKRRVTEREPLAESTPLTSNAGATPFAKKTKRGADHLDEADENQPSKKKSGTLSIFEDVANSSPVRQVASPTKAPSKNLFAQPPAQALPRQPTLGAGVKVSSGNIFGHLSEQNSPEGSEDDEDNDGDSDDAEAEDEEPSGQVMAPKAANSATPSLFGKPAGDLSNEGGSLTKGPGLFGRITQGGDSEPVRASGNGAAGIFSTAKPPASPPKESQDKTWNPNTPIKFGGATSQTGTSLFGASTSQPSSIFASKPAESTGPVFGSTTPKASAAPTFGTQVQDFAKETPKQAAPSLFGQAPKPSDSSSGLFGNGSKMAAFGASTPGQQKSDDKESSALAATPGAGIFGQASAASTTPFGKPADAPATQAQPNSIFANLNTPATAAQASAPSLFGTATDKPSGSLFGAKSDQKPSSTPALFGAQPPSTSTLFGATASSGEEKKEESAPKRKKPDSDEAGAVFGSTSGEPASKKYSFGGNAPTPASSLPPKTAEAAKGSTEAGAVFGTASQDSGKTYSFGSAASAAPAPSTSKPADTPAPPSLFGTPAPQAEPAKTQPSIFANAPAPSTGFTFGGTSSTPSTNLFGAASGNDTTNQQSNFSFGSTGAPAPAPAANSFTFNAGGDQGSFKNPFSGGAAAGGVSFDFGATQSQAASAPFQFGTSTTPAAPAAQPSSSFTFGGDSQAATNGPSSSSFTFGGASQPTTAAAPSSNLFGGTQPNGGSIFNFGGPSQAQSQPTSSANMFSGQPANAAQGIFAGSLAPPAGSSTGTNTPLFGGASSIATTPAAGTPEPEAAQAKKDNATSEQTADEDGKPQEQISLTEGGPGEEDEQVVHEVRAKALRLAPKSDDDDDDKDKGAKKNPWKTEGLGPLRLLKHKSTGTVRILLRGEPRGHVAMNKLVLPDFDYKVDKGAKWIKVPCAKDDGKGLETWMLQVKTNELALKLADVLEENKKANKK</sequence>
<keyword evidence="6" id="KW-1185">Reference proteome</keyword>
<feature type="compositionally biased region" description="Polar residues" evidence="3">
    <location>
        <begin position="386"/>
        <end position="401"/>
    </location>
</feature>
<dbReference type="Proteomes" id="UP001583177">
    <property type="component" value="Unassembled WGS sequence"/>
</dbReference>
<feature type="compositionally biased region" description="Low complexity" evidence="3">
    <location>
        <begin position="1020"/>
        <end position="1031"/>
    </location>
</feature>
<feature type="region of interest" description="Disordered" evidence="3">
    <location>
        <begin position="1"/>
        <end position="151"/>
    </location>
</feature>
<proteinExistence type="predicted"/>
<feature type="compositionally biased region" description="Low complexity" evidence="3">
    <location>
        <begin position="982"/>
        <end position="999"/>
    </location>
</feature>
<organism evidence="5 6">
    <name type="scientific">Diaporthe australafricana</name>
    <dbReference type="NCBI Taxonomy" id="127596"/>
    <lineage>
        <taxon>Eukaryota</taxon>
        <taxon>Fungi</taxon>
        <taxon>Dikarya</taxon>
        <taxon>Ascomycota</taxon>
        <taxon>Pezizomycotina</taxon>
        <taxon>Sordariomycetes</taxon>
        <taxon>Sordariomycetidae</taxon>
        <taxon>Diaporthales</taxon>
        <taxon>Diaporthaceae</taxon>
        <taxon>Diaporthe</taxon>
    </lineage>
</organism>
<dbReference type="InterPro" id="IPR025574">
    <property type="entry name" value="Nucleoporin_FG_rpt"/>
</dbReference>
<feature type="compositionally biased region" description="Polar residues" evidence="3">
    <location>
        <begin position="294"/>
        <end position="303"/>
    </location>
</feature>
<feature type="compositionally biased region" description="Polar residues" evidence="3">
    <location>
        <begin position="555"/>
        <end position="575"/>
    </location>
</feature>
<feature type="compositionally biased region" description="Low complexity" evidence="3">
    <location>
        <begin position="1102"/>
        <end position="1115"/>
    </location>
</feature>